<sequence>MLQKYLRIVNKLLTGVIDSLTKNEQIVTSCYANVNKKPDGASIGRFRRFLLRDILQIQLIINNE</sequence>
<comment type="caution">
    <text evidence="1">The sequence shown here is derived from an EMBL/GenBank/DDBJ whole genome shotgun (WGS) entry which is preliminary data.</text>
</comment>
<dbReference type="EMBL" id="JAHSPG010000009">
    <property type="protein sequence ID" value="MBV4358066.1"/>
    <property type="molecule type" value="Genomic_DNA"/>
</dbReference>
<proteinExistence type="predicted"/>
<protein>
    <submittedName>
        <fullName evidence="1">Uncharacterized protein</fullName>
    </submittedName>
</protein>
<evidence type="ECO:0000313" key="1">
    <source>
        <dbReference type="EMBL" id="MBV4358066.1"/>
    </source>
</evidence>
<accession>A0A9E2W872</accession>
<gene>
    <name evidence="1" type="ORF">KTO63_12955</name>
</gene>
<name>A0A9E2W872_9BACT</name>
<keyword evidence="2" id="KW-1185">Reference proteome</keyword>
<evidence type="ECO:0000313" key="2">
    <source>
        <dbReference type="Proteomes" id="UP000812270"/>
    </source>
</evidence>
<dbReference type="Proteomes" id="UP000812270">
    <property type="component" value="Unassembled WGS sequence"/>
</dbReference>
<dbReference type="AlphaFoldDB" id="A0A9E2W872"/>
<reference evidence="1" key="1">
    <citation type="submission" date="2021-06" db="EMBL/GenBank/DDBJ databases">
        <authorList>
            <person name="Huq M.A."/>
        </authorList>
    </citation>
    <scope>NUCLEOTIDE SEQUENCE</scope>
    <source>
        <strain evidence="1">MAH-26</strain>
    </source>
</reference>
<organism evidence="1 2">
    <name type="scientific">Pinibacter aurantiacus</name>
    <dbReference type="NCBI Taxonomy" id="2851599"/>
    <lineage>
        <taxon>Bacteria</taxon>
        <taxon>Pseudomonadati</taxon>
        <taxon>Bacteroidota</taxon>
        <taxon>Chitinophagia</taxon>
        <taxon>Chitinophagales</taxon>
        <taxon>Chitinophagaceae</taxon>
        <taxon>Pinibacter</taxon>
    </lineage>
</organism>